<keyword evidence="2" id="KW-0805">Transcription regulation</keyword>
<protein>
    <recommendedName>
        <fullName evidence="8">Fork-head domain-containing protein</fullName>
    </recommendedName>
</protein>
<dbReference type="Proteomes" id="UP001432027">
    <property type="component" value="Unassembled WGS sequence"/>
</dbReference>
<dbReference type="Pfam" id="PF00250">
    <property type="entry name" value="Forkhead"/>
    <property type="match status" value="1"/>
</dbReference>
<keyword evidence="5 6" id="KW-0539">Nucleus</keyword>
<keyword evidence="10" id="KW-1185">Reference proteome</keyword>
<dbReference type="InterPro" id="IPR047119">
    <property type="entry name" value="FOXN2/3-like"/>
</dbReference>
<accession>A0AAV5SQ30</accession>
<feature type="region of interest" description="Disordered" evidence="7">
    <location>
        <begin position="342"/>
        <end position="363"/>
    </location>
</feature>
<keyword evidence="4" id="KW-0804">Transcription</keyword>
<dbReference type="GO" id="GO:0003700">
    <property type="term" value="F:DNA-binding transcription factor activity"/>
    <property type="evidence" value="ECO:0007669"/>
    <property type="project" value="InterPro"/>
</dbReference>
<evidence type="ECO:0000313" key="10">
    <source>
        <dbReference type="Proteomes" id="UP001432027"/>
    </source>
</evidence>
<dbReference type="InterPro" id="IPR036390">
    <property type="entry name" value="WH_DNA-bd_sf"/>
</dbReference>
<sequence length="395" mass="44671">QRRWCIVCRSYAAEVFSFTQTYQRSIWISILSNGCEEEAERLRDAVTTMPYKFLCRSHFPSTAIVKLPDGSARLSHGATPFRQLLPVSSTSSHLMNRSNGMNGSAVSQIDLSREWCLNSLLPAYSSSSPLLCRPDGMDGSAVSEHGVLGQPYFNSIMDGSSFYEREWNPTTYAYQVNANSNSNSYVTWLDWNSEADLSESHEEIAPGVQNYKKKSSRKVHRDANRPKVSYSILAALAIESSATGELAVPEIYKFICDQYPYYRTAPEGWKNSLRHCLSHSNFFHQDELQPVLEKSGLWSIRPEKQAKIDANIAKWRKKQYSEETEAIDAEVVSLVGVKSNKKRKADLQEKSEGPKAKRSDGRMRVEKSFLNADSFVYEELIEKDSDDEPGPSGFY</sequence>
<keyword evidence="3 6" id="KW-0238">DNA-binding</keyword>
<dbReference type="GO" id="GO:0000987">
    <property type="term" value="F:cis-regulatory region sequence-specific DNA binding"/>
    <property type="evidence" value="ECO:0007669"/>
    <property type="project" value="TreeGrafter"/>
</dbReference>
<proteinExistence type="predicted"/>
<dbReference type="SUPFAM" id="SSF46785">
    <property type="entry name" value="Winged helix' DNA-binding domain"/>
    <property type="match status" value="1"/>
</dbReference>
<evidence type="ECO:0000256" key="7">
    <source>
        <dbReference type="SAM" id="MobiDB-lite"/>
    </source>
</evidence>
<gene>
    <name evidence="9" type="ORF">PENTCL1PPCAC_5604</name>
</gene>
<evidence type="ECO:0000256" key="4">
    <source>
        <dbReference type="ARBA" id="ARBA00023163"/>
    </source>
</evidence>
<evidence type="ECO:0000256" key="3">
    <source>
        <dbReference type="ARBA" id="ARBA00023125"/>
    </source>
</evidence>
<dbReference type="PROSITE" id="PS50039">
    <property type="entry name" value="FORK_HEAD_3"/>
    <property type="match status" value="1"/>
</dbReference>
<dbReference type="PROSITE" id="PS00658">
    <property type="entry name" value="FORK_HEAD_2"/>
    <property type="match status" value="1"/>
</dbReference>
<dbReference type="PANTHER" id="PTHR13962">
    <property type="entry name" value="FORKHEAD BOX PROTEIN N3-LIKE PROTEIN-RELATED"/>
    <property type="match status" value="1"/>
</dbReference>
<organism evidence="9 10">
    <name type="scientific">Pristionchus entomophagus</name>
    <dbReference type="NCBI Taxonomy" id="358040"/>
    <lineage>
        <taxon>Eukaryota</taxon>
        <taxon>Metazoa</taxon>
        <taxon>Ecdysozoa</taxon>
        <taxon>Nematoda</taxon>
        <taxon>Chromadorea</taxon>
        <taxon>Rhabditida</taxon>
        <taxon>Rhabditina</taxon>
        <taxon>Diplogasteromorpha</taxon>
        <taxon>Diplogasteroidea</taxon>
        <taxon>Neodiplogasteridae</taxon>
        <taxon>Pristionchus</taxon>
    </lineage>
</organism>
<comment type="subcellular location">
    <subcellularLocation>
        <location evidence="1 6">Nucleus</location>
    </subcellularLocation>
</comment>
<dbReference type="EMBL" id="BTSX01000002">
    <property type="protein sequence ID" value="GMS83429.1"/>
    <property type="molecule type" value="Genomic_DNA"/>
</dbReference>
<dbReference type="AlphaFoldDB" id="A0AAV5SQ30"/>
<dbReference type="GO" id="GO:0005634">
    <property type="term" value="C:nucleus"/>
    <property type="evidence" value="ECO:0007669"/>
    <property type="project" value="UniProtKB-SubCell"/>
</dbReference>
<dbReference type="InterPro" id="IPR036388">
    <property type="entry name" value="WH-like_DNA-bd_sf"/>
</dbReference>
<evidence type="ECO:0000313" key="9">
    <source>
        <dbReference type="EMBL" id="GMS83429.1"/>
    </source>
</evidence>
<name>A0AAV5SQ30_9BILA</name>
<evidence type="ECO:0000256" key="1">
    <source>
        <dbReference type="ARBA" id="ARBA00004123"/>
    </source>
</evidence>
<dbReference type="SMART" id="SM00339">
    <property type="entry name" value="FH"/>
    <property type="match status" value="1"/>
</dbReference>
<feature type="domain" description="Fork-head" evidence="8">
    <location>
        <begin position="225"/>
        <end position="319"/>
    </location>
</feature>
<dbReference type="InterPro" id="IPR001766">
    <property type="entry name" value="Fork_head_dom"/>
</dbReference>
<dbReference type="Gene3D" id="1.10.10.10">
    <property type="entry name" value="Winged helix-like DNA-binding domain superfamily/Winged helix DNA-binding domain"/>
    <property type="match status" value="1"/>
</dbReference>
<dbReference type="PRINTS" id="PR00053">
    <property type="entry name" value="FORKHEAD"/>
</dbReference>
<evidence type="ECO:0000259" key="8">
    <source>
        <dbReference type="PROSITE" id="PS50039"/>
    </source>
</evidence>
<evidence type="ECO:0000256" key="5">
    <source>
        <dbReference type="ARBA" id="ARBA00023242"/>
    </source>
</evidence>
<feature type="non-terminal residue" evidence="9">
    <location>
        <position position="1"/>
    </location>
</feature>
<dbReference type="PANTHER" id="PTHR13962:SF17">
    <property type="entry name" value="FORKHEAD BOX PROTEIN N4"/>
    <property type="match status" value="1"/>
</dbReference>
<feature type="DNA-binding region" description="Fork-head" evidence="6">
    <location>
        <begin position="225"/>
        <end position="319"/>
    </location>
</feature>
<evidence type="ECO:0000256" key="2">
    <source>
        <dbReference type="ARBA" id="ARBA00023015"/>
    </source>
</evidence>
<feature type="compositionally biased region" description="Basic and acidic residues" evidence="7">
    <location>
        <begin position="345"/>
        <end position="363"/>
    </location>
</feature>
<dbReference type="InterPro" id="IPR030456">
    <property type="entry name" value="TF_fork_head_CS_2"/>
</dbReference>
<evidence type="ECO:0000256" key="6">
    <source>
        <dbReference type="PROSITE-ProRule" id="PRU00089"/>
    </source>
</evidence>
<reference evidence="9" key="1">
    <citation type="submission" date="2023-10" db="EMBL/GenBank/DDBJ databases">
        <title>Genome assembly of Pristionchus species.</title>
        <authorList>
            <person name="Yoshida K."/>
            <person name="Sommer R.J."/>
        </authorList>
    </citation>
    <scope>NUCLEOTIDE SEQUENCE</scope>
    <source>
        <strain evidence="9">RS0144</strain>
    </source>
</reference>
<comment type="caution">
    <text evidence="9">The sequence shown here is derived from an EMBL/GenBank/DDBJ whole genome shotgun (WGS) entry which is preliminary data.</text>
</comment>